<evidence type="ECO:0000313" key="2">
    <source>
        <dbReference type="Proteomes" id="UP000217785"/>
    </source>
</evidence>
<keyword evidence="2" id="KW-1185">Reference proteome</keyword>
<dbReference type="AlphaFoldDB" id="A0A292YJA9"/>
<proteinExistence type="predicted"/>
<dbReference type="EMBL" id="BDUF01000086">
    <property type="protein sequence ID" value="GAX91187.1"/>
    <property type="molecule type" value="Genomic_DNA"/>
</dbReference>
<dbReference type="GO" id="GO:0016787">
    <property type="term" value="F:hydrolase activity"/>
    <property type="evidence" value="ECO:0007669"/>
    <property type="project" value="UniProtKB-KW"/>
</dbReference>
<comment type="caution">
    <text evidence="1">The sequence shown here is derived from an EMBL/GenBank/DDBJ whole genome shotgun (WGS) entry which is preliminary data.</text>
</comment>
<keyword evidence="1" id="KW-0378">Hydrolase</keyword>
<accession>A0A292YJA9</accession>
<reference evidence="2" key="1">
    <citation type="submission" date="2017-07" db="EMBL/GenBank/DDBJ databases">
        <title>Draft genome sequence of Effusibacillus lacus strain skLN1.</title>
        <authorList>
            <person name="Watanabe M."/>
            <person name="Kojima H."/>
            <person name="Fukui M."/>
        </authorList>
    </citation>
    <scope>NUCLEOTIDE SEQUENCE [LARGE SCALE GENOMIC DNA]</scope>
    <source>
        <strain evidence="2">skLN1</strain>
    </source>
</reference>
<name>A0A292YJA9_9BACL</name>
<gene>
    <name evidence="1" type="ORF">EFBL_2853</name>
</gene>
<dbReference type="Proteomes" id="UP000217785">
    <property type="component" value="Unassembled WGS sequence"/>
</dbReference>
<organism evidence="1 2">
    <name type="scientific">Effusibacillus lacus</name>
    <dbReference type="NCBI Taxonomy" id="1348429"/>
    <lineage>
        <taxon>Bacteria</taxon>
        <taxon>Bacillati</taxon>
        <taxon>Bacillota</taxon>
        <taxon>Bacilli</taxon>
        <taxon>Bacillales</taxon>
        <taxon>Alicyclobacillaceae</taxon>
        <taxon>Effusibacillus</taxon>
    </lineage>
</organism>
<protein>
    <submittedName>
        <fullName evidence="1">MBL fold metallo-hydrolase</fullName>
    </submittedName>
</protein>
<evidence type="ECO:0000313" key="1">
    <source>
        <dbReference type="EMBL" id="GAX91187.1"/>
    </source>
</evidence>
<sequence>MAERCRELLKSYQQSPFADYIPYSPAADRVLHDLAALRPKTLAVMHGSSFSGDGKKAIEELAHVWKEVLG</sequence>